<keyword evidence="2 4" id="KW-0808">Transferase</keyword>
<dbReference type="EMBL" id="BAAAOF010000003">
    <property type="protein sequence ID" value="GAA1926888.1"/>
    <property type="molecule type" value="Genomic_DNA"/>
</dbReference>
<dbReference type="PROSITE" id="PS50926">
    <property type="entry name" value="TRAM"/>
    <property type="match status" value="1"/>
</dbReference>
<evidence type="ECO:0000256" key="3">
    <source>
        <dbReference type="ARBA" id="ARBA00022691"/>
    </source>
</evidence>
<evidence type="ECO:0000313" key="7">
    <source>
        <dbReference type="Proteomes" id="UP001501343"/>
    </source>
</evidence>
<dbReference type="Pfam" id="PF01938">
    <property type="entry name" value="TRAM"/>
    <property type="match status" value="1"/>
</dbReference>
<feature type="domain" description="TRAM" evidence="5">
    <location>
        <begin position="1"/>
        <end position="59"/>
    </location>
</feature>
<feature type="binding site" evidence="4">
    <location>
        <position position="305"/>
    </location>
    <ligand>
        <name>S-adenosyl-L-methionine</name>
        <dbReference type="ChEBI" id="CHEBI:59789"/>
    </ligand>
</feature>
<dbReference type="RefSeq" id="WP_248150777.1">
    <property type="nucleotide sequence ID" value="NZ_BAAAOF010000003.1"/>
</dbReference>
<accession>A0ABP5B1Q9</accession>
<keyword evidence="1 4" id="KW-0489">Methyltransferase</keyword>
<evidence type="ECO:0000256" key="1">
    <source>
        <dbReference type="ARBA" id="ARBA00022603"/>
    </source>
</evidence>
<organism evidence="6 7">
    <name type="scientific">Microbacterium aoyamense</name>
    <dbReference type="NCBI Taxonomy" id="344166"/>
    <lineage>
        <taxon>Bacteria</taxon>
        <taxon>Bacillati</taxon>
        <taxon>Actinomycetota</taxon>
        <taxon>Actinomycetes</taxon>
        <taxon>Micrococcales</taxon>
        <taxon>Microbacteriaceae</taxon>
        <taxon>Microbacterium</taxon>
    </lineage>
</organism>
<feature type="binding site" evidence="4">
    <location>
        <position position="281"/>
    </location>
    <ligand>
        <name>S-adenosyl-L-methionine</name>
        <dbReference type="ChEBI" id="CHEBI:59789"/>
    </ligand>
</feature>
<evidence type="ECO:0000313" key="6">
    <source>
        <dbReference type="EMBL" id="GAA1926888.1"/>
    </source>
</evidence>
<gene>
    <name evidence="6" type="ORF">GCM10009775_18820</name>
</gene>
<dbReference type="PANTHER" id="PTHR11061:SF30">
    <property type="entry name" value="TRNA (URACIL(54)-C(5))-METHYLTRANSFERASE"/>
    <property type="match status" value="1"/>
</dbReference>
<dbReference type="SUPFAM" id="SSF50249">
    <property type="entry name" value="Nucleic acid-binding proteins"/>
    <property type="match status" value="1"/>
</dbReference>
<proteinExistence type="inferred from homology"/>
<dbReference type="InterPro" id="IPR010280">
    <property type="entry name" value="U5_MeTrfase_fam"/>
</dbReference>
<feature type="binding site" evidence="4">
    <location>
        <position position="248"/>
    </location>
    <ligand>
        <name>S-adenosyl-L-methionine</name>
        <dbReference type="ChEBI" id="CHEBI:59789"/>
    </ligand>
</feature>
<dbReference type="PANTHER" id="PTHR11061">
    <property type="entry name" value="RNA M5U METHYLTRANSFERASE"/>
    <property type="match status" value="1"/>
</dbReference>
<keyword evidence="3 4" id="KW-0949">S-adenosyl-L-methionine</keyword>
<comment type="caution">
    <text evidence="6">The sequence shown here is derived from an EMBL/GenBank/DDBJ whole genome shotgun (WGS) entry which is preliminary data.</text>
</comment>
<dbReference type="InterPro" id="IPR002792">
    <property type="entry name" value="TRAM_dom"/>
</dbReference>
<keyword evidence="7" id="KW-1185">Reference proteome</keyword>
<evidence type="ECO:0000256" key="2">
    <source>
        <dbReference type="ARBA" id="ARBA00022679"/>
    </source>
</evidence>
<evidence type="ECO:0000256" key="4">
    <source>
        <dbReference type="PROSITE-ProRule" id="PRU01024"/>
    </source>
</evidence>
<reference evidence="7" key="1">
    <citation type="journal article" date="2019" name="Int. J. Syst. Evol. Microbiol.">
        <title>The Global Catalogue of Microorganisms (GCM) 10K type strain sequencing project: providing services to taxonomists for standard genome sequencing and annotation.</title>
        <authorList>
            <consortium name="The Broad Institute Genomics Platform"/>
            <consortium name="The Broad Institute Genome Sequencing Center for Infectious Disease"/>
            <person name="Wu L."/>
            <person name="Ma J."/>
        </authorList>
    </citation>
    <scope>NUCLEOTIDE SEQUENCE [LARGE SCALE GENOMIC DNA]</scope>
    <source>
        <strain evidence="7">JCM 14900</strain>
    </source>
</reference>
<dbReference type="Gene3D" id="3.40.50.150">
    <property type="entry name" value="Vaccinia Virus protein VP39"/>
    <property type="match status" value="1"/>
</dbReference>
<dbReference type="InterPro" id="IPR029063">
    <property type="entry name" value="SAM-dependent_MTases_sf"/>
</dbReference>
<dbReference type="PROSITE" id="PS51687">
    <property type="entry name" value="SAM_MT_RNA_M5U"/>
    <property type="match status" value="1"/>
</dbReference>
<sequence>MDAGTLIDLDITGVAHGGVFVGRHEGRVVFVPDAIPGERVRVRLSDVTKKSFWRGEVIEVLDASPDRRPHVWRQADVDVAPEVRPGGADFGHIDLQRQRSLKVEVLGDALQRFGGMANPAFAIEPARPILAPDGRVLAEETGDGTGWRTRVSLHVDEAGRVGPYAARSHTVIPVDELPLATAEVAEAALALTRGEPGRIDLVQPADGRVRVLRRPDGGRRDGKDPGREVVVERASGRDFRVDAGGFWQVHRLAAHSLTGLVTDALLAEGSVDPDGWHLDLYGGVGLFGATLASLAGSSARVTSVESDPRATEHAGENLAEWIGARAETGRVDRWVTRLAAEASTAQRERLSRGIVLLDPPRAGAGRVVVESVADLGARTVVYVACDPVALARDLATFRDVGYDTVAVRALDIFPNSHHVEAVATLRRADAAKLGWSA</sequence>
<dbReference type="InterPro" id="IPR012340">
    <property type="entry name" value="NA-bd_OB-fold"/>
</dbReference>
<evidence type="ECO:0000259" key="5">
    <source>
        <dbReference type="PROSITE" id="PS50926"/>
    </source>
</evidence>
<feature type="binding site" evidence="4">
    <location>
        <position position="358"/>
    </location>
    <ligand>
        <name>S-adenosyl-L-methionine</name>
        <dbReference type="ChEBI" id="CHEBI:59789"/>
    </ligand>
</feature>
<feature type="active site" description="Nucleophile" evidence="4">
    <location>
        <position position="385"/>
    </location>
</feature>
<dbReference type="Pfam" id="PF05958">
    <property type="entry name" value="tRNA_U5-meth_tr"/>
    <property type="match status" value="1"/>
</dbReference>
<dbReference type="Gene3D" id="2.40.50.140">
    <property type="entry name" value="Nucleic acid-binding proteins"/>
    <property type="match status" value="1"/>
</dbReference>
<dbReference type="Proteomes" id="UP001501343">
    <property type="component" value="Unassembled WGS sequence"/>
</dbReference>
<protein>
    <submittedName>
        <fullName evidence="6">TRAM domain-containing protein</fullName>
    </submittedName>
</protein>
<dbReference type="SUPFAM" id="SSF53335">
    <property type="entry name" value="S-adenosyl-L-methionine-dependent methyltransferases"/>
    <property type="match status" value="1"/>
</dbReference>
<comment type="similarity">
    <text evidence="4">Belongs to the class I-like SAM-binding methyltransferase superfamily. RNA M5U methyltransferase family.</text>
</comment>
<name>A0ABP5B1Q9_9MICO</name>